<organism evidence="2 3">
    <name type="scientific">Escallonia herrerae</name>
    <dbReference type="NCBI Taxonomy" id="1293975"/>
    <lineage>
        <taxon>Eukaryota</taxon>
        <taxon>Viridiplantae</taxon>
        <taxon>Streptophyta</taxon>
        <taxon>Embryophyta</taxon>
        <taxon>Tracheophyta</taxon>
        <taxon>Spermatophyta</taxon>
        <taxon>Magnoliopsida</taxon>
        <taxon>eudicotyledons</taxon>
        <taxon>Gunneridae</taxon>
        <taxon>Pentapetalae</taxon>
        <taxon>asterids</taxon>
        <taxon>campanulids</taxon>
        <taxon>Escalloniales</taxon>
        <taxon>Escalloniaceae</taxon>
        <taxon>Escallonia</taxon>
    </lineage>
</organism>
<feature type="region of interest" description="Disordered" evidence="1">
    <location>
        <begin position="13"/>
        <end position="50"/>
    </location>
</feature>
<evidence type="ECO:0000256" key="1">
    <source>
        <dbReference type="SAM" id="MobiDB-lite"/>
    </source>
</evidence>
<evidence type="ECO:0000313" key="3">
    <source>
        <dbReference type="Proteomes" id="UP001188597"/>
    </source>
</evidence>
<evidence type="ECO:0000313" key="2">
    <source>
        <dbReference type="EMBL" id="KAK3027569.1"/>
    </source>
</evidence>
<dbReference type="AlphaFoldDB" id="A0AA89B323"/>
<dbReference type="Proteomes" id="UP001188597">
    <property type="component" value="Unassembled WGS sequence"/>
</dbReference>
<sequence>MAAGARKARACHFLGPGLPQNRALPRPHQLGRGSSRAAYGSGRGRGRDRERPNMVREVQNGVTPFQSQRRHVVGGGRHFRSRVRPEPYSGRLTRLPDFGHPLAAPAPYAAERGCSHWKGFTIQNNNTCVAAEAKYSISQVADIEPTRSSPSMDGQESGRPPHHRTGGL</sequence>
<name>A0AA89B323_9ASTE</name>
<protein>
    <submittedName>
        <fullName evidence="2">Uncharacterized protein</fullName>
    </submittedName>
</protein>
<feature type="region of interest" description="Disordered" evidence="1">
    <location>
        <begin position="141"/>
        <end position="168"/>
    </location>
</feature>
<comment type="caution">
    <text evidence="2">The sequence shown here is derived from an EMBL/GenBank/DDBJ whole genome shotgun (WGS) entry which is preliminary data.</text>
</comment>
<reference evidence="2" key="1">
    <citation type="submission" date="2022-12" db="EMBL/GenBank/DDBJ databases">
        <title>Draft genome assemblies for two species of Escallonia (Escalloniales).</title>
        <authorList>
            <person name="Chanderbali A."/>
            <person name="Dervinis C."/>
            <person name="Anghel I."/>
            <person name="Soltis D."/>
            <person name="Soltis P."/>
            <person name="Zapata F."/>
        </authorList>
    </citation>
    <scope>NUCLEOTIDE SEQUENCE</scope>
    <source>
        <strain evidence="2">UCBG64.0493</strain>
        <tissue evidence="2">Leaf</tissue>
    </source>
</reference>
<feature type="compositionally biased region" description="Low complexity" evidence="1">
    <location>
        <begin position="31"/>
        <end position="40"/>
    </location>
</feature>
<dbReference type="EMBL" id="JAVXUP010000454">
    <property type="protein sequence ID" value="KAK3027569.1"/>
    <property type="molecule type" value="Genomic_DNA"/>
</dbReference>
<proteinExistence type="predicted"/>
<feature type="region of interest" description="Disordered" evidence="1">
    <location>
        <begin position="69"/>
        <end position="93"/>
    </location>
</feature>
<feature type="compositionally biased region" description="Basic residues" evidence="1">
    <location>
        <begin position="69"/>
        <end position="82"/>
    </location>
</feature>
<keyword evidence="3" id="KW-1185">Reference proteome</keyword>
<accession>A0AA89B323</accession>
<gene>
    <name evidence="2" type="ORF">RJ639_042338</name>
</gene>